<proteinExistence type="predicted"/>
<dbReference type="RefSeq" id="WP_379144534.1">
    <property type="nucleotide sequence ID" value="NZ_JBHUEN010000046.1"/>
</dbReference>
<evidence type="ECO:0000313" key="1">
    <source>
        <dbReference type="EMBL" id="MFD1883287.1"/>
    </source>
</evidence>
<keyword evidence="2" id="KW-1185">Reference proteome</keyword>
<dbReference type="EMBL" id="JBHUEN010000046">
    <property type="protein sequence ID" value="MFD1883287.1"/>
    <property type="molecule type" value="Genomic_DNA"/>
</dbReference>
<accession>A0ABW4RAM8</accession>
<reference evidence="2" key="1">
    <citation type="journal article" date="2019" name="Int. J. Syst. Evol. Microbiol.">
        <title>The Global Catalogue of Microorganisms (GCM) 10K type strain sequencing project: providing services to taxonomists for standard genome sequencing and annotation.</title>
        <authorList>
            <consortium name="The Broad Institute Genomics Platform"/>
            <consortium name="The Broad Institute Genome Sequencing Center for Infectious Disease"/>
            <person name="Wu L."/>
            <person name="Ma J."/>
        </authorList>
    </citation>
    <scope>NUCLEOTIDE SEQUENCE [LARGE SCALE GENOMIC DNA]</scope>
    <source>
        <strain evidence="2">CCUG 56029</strain>
    </source>
</reference>
<sequence>MGHSGRKLLVLALVALAGCGVSEDKFESSREVLAGSPAARNAFISNCVERMKSKPAQQRAQLAAIINTSVRNMPGSYCQRVTRGIVNGRITREDLNKSMGGNVTPSVIRVLQGR</sequence>
<gene>
    <name evidence="1" type="ORF">ACFSCT_16345</name>
</gene>
<name>A0ABW4RAM8_9RHOB</name>
<evidence type="ECO:0008006" key="3">
    <source>
        <dbReference type="Google" id="ProtNLM"/>
    </source>
</evidence>
<protein>
    <recommendedName>
        <fullName evidence="3">Lipoprotein</fullName>
    </recommendedName>
</protein>
<evidence type="ECO:0000313" key="2">
    <source>
        <dbReference type="Proteomes" id="UP001597213"/>
    </source>
</evidence>
<dbReference type="Proteomes" id="UP001597213">
    <property type="component" value="Unassembled WGS sequence"/>
</dbReference>
<organism evidence="1 2">
    <name type="scientific">Paracoccus pacificus</name>
    <dbReference type="NCBI Taxonomy" id="1463598"/>
    <lineage>
        <taxon>Bacteria</taxon>
        <taxon>Pseudomonadati</taxon>
        <taxon>Pseudomonadota</taxon>
        <taxon>Alphaproteobacteria</taxon>
        <taxon>Rhodobacterales</taxon>
        <taxon>Paracoccaceae</taxon>
        <taxon>Paracoccus</taxon>
    </lineage>
</organism>
<dbReference type="PROSITE" id="PS51257">
    <property type="entry name" value="PROKAR_LIPOPROTEIN"/>
    <property type="match status" value="1"/>
</dbReference>
<comment type="caution">
    <text evidence="1">The sequence shown here is derived from an EMBL/GenBank/DDBJ whole genome shotgun (WGS) entry which is preliminary data.</text>
</comment>